<evidence type="ECO:0000313" key="3">
    <source>
        <dbReference type="Proteomes" id="UP000515123"/>
    </source>
</evidence>
<sequence>MAAALTTLVLYFLATQFYERKHRAAAAAETDATAEDDEGRSITTAALEPPVDEDEDEGSAKGGDAVHIVRMRAHAAAHGHSHHHHGHAHGHAHEDGDEGQVSLHVRHIVAPQNPQPHLSSQQLPAPPVLAFRPPSSSPGRRKQPAANFPSSLGPPHHRLKFGAWRALLARAPPSPGRDLPQASSPAGPGQPRTLPEPPEEAAASRVCPDPSQAELRLRALGPHFPCGQSPLSTPAISCNPARASPAVPAPRRPPPRPPAAARVLCGRTLEPRHSRAPLLPPEVGTTSSSVSGTGLSPPRPPPVAALPPASSNPRGSRRARSPSPRHRLLPAAGQHLPRTSPTCCSHHRPECPPSDRRRPSLAPTAPVRSLRLRLSETVSALYR</sequence>
<feature type="compositionally biased region" description="Basic and acidic residues" evidence="1">
    <location>
        <begin position="347"/>
        <end position="358"/>
    </location>
</feature>
<feature type="chain" id="PRO_5028243644" evidence="2">
    <location>
        <begin position="18"/>
        <end position="383"/>
    </location>
</feature>
<feature type="region of interest" description="Disordered" evidence="1">
    <location>
        <begin position="170"/>
        <end position="208"/>
    </location>
</feature>
<accession>A0A6P5FA40</accession>
<reference evidence="3" key="1">
    <citation type="journal article" date="2015" name="Nat. Genet.">
        <title>The pineapple genome and the evolution of CAM photosynthesis.</title>
        <authorList>
            <person name="Ming R."/>
            <person name="VanBuren R."/>
            <person name="Wai C.M."/>
            <person name="Tang H."/>
            <person name="Schatz M.C."/>
            <person name="Bowers J.E."/>
            <person name="Lyons E."/>
            <person name="Wang M.L."/>
            <person name="Chen J."/>
            <person name="Biggers E."/>
            <person name="Zhang J."/>
            <person name="Huang L."/>
            <person name="Zhang L."/>
            <person name="Miao W."/>
            <person name="Zhang J."/>
            <person name="Ye Z."/>
            <person name="Miao C."/>
            <person name="Lin Z."/>
            <person name="Wang H."/>
            <person name="Zhou H."/>
            <person name="Yim W.C."/>
            <person name="Priest H.D."/>
            <person name="Zheng C."/>
            <person name="Woodhouse M."/>
            <person name="Edger P.P."/>
            <person name="Guyot R."/>
            <person name="Guo H.B."/>
            <person name="Guo H."/>
            <person name="Zheng G."/>
            <person name="Singh R."/>
            <person name="Sharma A."/>
            <person name="Min X."/>
            <person name="Zheng Y."/>
            <person name="Lee H."/>
            <person name="Gurtowski J."/>
            <person name="Sedlazeck F.J."/>
            <person name="Harkess A."/>
            <person name="McKain M.R."/>
            <person name="Liao Z."/>
            <person name="Fang J."/>
            <person name="Liu J."/>
            <person name="Zhang X."/>
            <person name="Zhang Q."/>
            <person name="Hu W."/>
            <person name="Qin Y."/>
            <person name="Wang K."/>
            <person name="Chen L.Y."/>
            <person name="Shirley N."/>
            <person name="Lin Y.R."/>
            <person name="Liu L.Y."/>
            <person name="Hernandez A.G."/>
            <person name="Wright C.L."/>
            <person name="Bulone V."/>
            <person name="Tuskan G.A."/>
            <person name="Heath K."/>
            <person name="Zee F."/>
            <person name="Moore P.H."/>
            <person name="Sunkar R."/>
            <person name="Leebens-Mack J.H."/>
            <person name="Mockler T."/>
            <person name="Bennetzen J.L."/>
            <person name="Freeling M."/>
            <person name="Sankoff D."/>
            <person name="Paterson A.H."/>
            <person name="Zhu X."/>
            <person name="Yang X."/>
            <person name="Smith J.A."/>
            <person name="Cushman J.C."/>
            <person name="Paull R.E."/>
            <person name="Yu Q."/>
        </authorList>
    </citation>
    <scope>NUCLEOTIDE SEQUENCE [LARGE SCALE GENOMIC DNA]</scope>
    <source>
        <strain evidence="3">cv. F153</strain>
    </source>
</reference>
<feature type="compositionally biased region" description="Low complexity" evidence="1">
    <location>
        <begin position="283"/>
        <end position="296"/>
    </location>
</feature>
<feature type="compositionally biased region" description="Basic residues" evidence="1">
    <location>
        <begin position="74"/>
        <end position="90"/>
    </location>
</feature>
<name>A0A6P5FA40_ANACO</name>
<evidence type="ECO:0000256" key="2">
    <source>
        <dbReference type="SAM" id="SignalP"/>
    </source>
</evidence>
<proteinExistence type="predicted"/>
<reference evidence="4" key="2">
    <citation type="submission" date="2025-08" db="UniProtKB">
        <authorList>
            <consortium name="RefSeq"/>
        </authorList>
    </citation>
    <scope>IDENTIFICATION</scope>
    <source>
        <tissue evidence="4">Leaf</tissue>
    </source>
</reference>
<feature type="compositionally biased region" description="Basic residues" evidence="1">
    <location>
        <begin position="315"/>
        <end position="328"/>
    </location>
</feature>
<feature type="region of interest" description="Disordered" evidence="1">
    <location>
        <begin position="74"/>
        <end position="99"/>
    </location>
</feature>
<feature type="compositionally biased region" description="Pro residues" evidence="1">
    <location>
        <begin position="247"/>
        <end position="258"/>
    </location>
</feature>
<feature type="region of interest" description="Disordered" evidence="1">
    <location>
        <begin position="113"/>
        <end position="156"/>
    </location>
</feature>
<evidence type="ECO:0000313" key="4">
    <source>
        <dbReference type="RefSeq" id="XP_020092814.1"/>
    </source>
</evidence>
<feature type="signal peptide" evidence="2">
    <location>
        <begin position="1"/>
        <end position="17"/>
    </location>
</feature>
<feature type="region of interest" description="Disordered" evidence="1">
    <location>
        <begin position="28"/>
        <end position="61"/>
    </location>
</feature>
<dbReference type="RefSeq" id="XP_020092814.1">
    <property type="nucleotide sequence ID" value="XM_020237225.1"/>
</dbReference>
<protein>
    <submittedName>
        <fullName evidence="4">Extensin-like</fullName>
    </submittedName>
</protein>
<feature type="region of interest" description="Disordered" evidence="1">
    <location>
        <begin position="237"/>
        <end position="366"/>
    </location>
</feature>
<keyword evidence="2" id="KW-0732">Signal</keyword>
<dbReference type="Proteomes" id="UP000515123">
    <property type="component" value="Linkage group 7"/>
</dbReference>
<dbReference type="AlphaFoldDB" id="A0A6P5FA40"/>
<evidence type="ECO:0000256" key="1">
    <source>
        <dbReference type="SAM" id="MobiDB-lite"/>
    </source>
</evidence>
<organism evidence="3 4">
    <name type="scientific">Ananas comosus</name>
    <name type="common">Pineapple</name>
    <name type="synonym">Ananas ananas</name>
    <dbReference type="NCBI Taxonomy" id="4615"/>
    <lineage>
        <taxon>Eukaryota</taxon>
        <taxon>Viridiplantae</taxon>
        <taxon>Streptophyta</taxon>
        <taxon>Embryophyta</taxon>
        <taxon>Tracheophyta</taxon>
        <taxon>Spermatophyta</taxon>
        <taxon>Magnoliopsida</taxon>
        <taxon>Liliopsida</taxon>
        <taxon>Poales</taxon>
        <taxon>Bromeliaceae</taxon>
        <taxon>Bromelioideae</taxon>
        <taxon>Ananas</taxon>
    </lineage>
</organism>
<gene>
    <name evidence="4" type="primary">LOC109713227</name>
</gene>
<keyword evidence="3" id="KW-1185">Reference proteome</keyword>
<dbReference type="GeneID" id="109713227"/>